<name>A0AAW2UJ12_9LAMI</name>
<dbReference type="PANTHER" id="PTHR35046:SF9">
    <property type="entry name" value="RNA-DIRECTED DNA POLYMERASE"/>
    <property type="match status" value="1"/>
</dbReference>
<evidence type="ECO:0000256" key="1">
    <source>
        <dbReference type="SAM" id="Coils"/>
    </source>
</evidence>
<dbReference type="PANTHER" id="PTHR35046">
    <property type="entry name" value="ZINC KNUCKLE (CCHC-TYPE) FAMILY PROTEIN"/>
    <property type="match status" value="1"/>
</dbReference>
<dbReference type="EMBL" id="JACGWN010000012">
    <property type="protein sequence ID" value="KAL0416768.1"/>
    <property type="molecule type" value="Genomic_DNA"/>
</dbReference>
<sequence length="165" mass="19277">MAENRNKGVAQASDDNSLGQTLQGGVHAFHMQALMSHFEKLLDRKLESLHERLDQVENQVARDGEEYEDLRPRRVNRLRDRARWPREEDGGLGGVKVTTPSFKGKRDLEAYLEWEMRVKQIFSGHNYTENKKVKLTALEFTDNALVWWDQMQKEQIRNGERPITI</sequence>
<gene>
    <name evidence="2" type="ORF">Slati_3508700</name>
</gene>
<reference evidence="2" key="2">
    <citation type="journal article" date="2024" name="Plant">
        <title>Genomic evolution and insights into agronomic trait innovations of Sesamum species.</title>
        <authorList>
            <person name="Miao H."/>
            <person name="Wang L."/>
            <person name="Qu L."/>
            <person name="Liu H."/>
            <person name="Sun Y."/>
            <person name="Le M."/>
            <person name="Wang Q."/>
            <person name="Wei S."/>
            <person name="Zheng Y."/>
            <person name="Lin W."/>
            <person name="Duan Y."/>
            <person name="Cao H."/>
            <person name="Xiong S."/>
            <person name="Wang X."/>
            <person name="Wei L."/>
            <person name="Li C."/>
            <person name="Ma Q."/>
            <person name="Ju M."/>
            <person name="Zhao R."/>
            <person name="Li G."/>
            <person name="Mu C."/>
            <person name="Tian Q."/>
            <person name="Mei H."/>
            <person name="Zhang T."/>
            <person name="Gao T."/>
            <person name="Zhang H."/>
        </authorList>
    </citation>
    <scope>NUCLEOTIDE SEQUENCE</scope>
    <source>
        <strain evidence="2">KEN1</strain>
    </source>
</reference>
<keyword evidence="1" id="KW-0175">Coiled coil</keyword>
<reference evidence="2" key="1">
    <citation type="submission" date="2020-06" db="EMBL/GenBank/DDBJ databases">
        <authorList>
            <person name="Li T."/>
            <person name="Hu X."/>
            <person name="Zhang T."/>
            <person name="Song X."/>
            <person name="Zhang H."/>
            <person name="Dai N."/>
            <person name="Sheng W."/>
            <person name="Hou X."/>
            <person name="Wei L."/>
        </authorList>
    </citation>
    <scope>NUCLEOTIDE SEQUENCE</scope>
    <source>
        <strain evidence="2">KEN1</strain>
        <tissue evidence="2">Leaf</tissue>
    </source>
</reference>
<protein>
    <recommendedName>
        <fullName evidence="3">Retrotransposon gag domain-containing protein</fullName>
    </recommendedName>
</protein>
<dbReference type="AlphaFoldDB" id="A0AAW2UJ12"/>
<organism evidence="2">
    <name type="scientific">Sesamum latifolium</name>
    <dbReference type="NCBI Taxonomy" id="2727402"/>
    <lineage>
        <taxon>Eukaryota</taxon>
        <taxon>Viridiplantae</taxon>
        <taxon>Streptophyta</taxon>
        <taxon>Embryophyta</taxon>
        <taxon>Tracheophyta</taxon>
        <taxon>Spermatophyta</taxon>
        <taxon>Magnoliopsida</taxon>
        <taxon>eudicotyledons</taxon>
        <taxon>Gunneridae</taxon>
        <taxon>Pentapetalae</taxon>
        <taxon>asterids</taxon>
        <taxon>lamiids</taxon>
        <taxon>Lamiales</taxon>
        <taxon>Pedaliaceae</taxon>
        <taxon>Sesamum</taxon>
    </lineage>
</organism>
<accession>A0AAW2UJ12</accession>
<feature type="coiled-coil region" evidence="1">
    <location>
        <begin position="39"/>
        <end position="66"/>
    </location>
</feature>
<evidence type="ECO:0008006" key="3">
    <source>
        <dbReference type="Google" id="ProtNLM"/>
    </source>
</evidence>
<evidence type="ECO:0000313" key="2">
    <source>
        <dbReference type="EMBL" id="KAL0416768.1"/>
    </source>
</evidence>
<comment type="caution">
    <text evidence="2">The sequence shown here is derived from an EMBL/GenBank/DDBJ whole genome shotgun (WGS) entry which is preliminary data.</text>
</comment>
<proteinExistence type="predicted"/>